<name>A0A2G9U2D0_TELCI</name>
<dbReference type="Proteomes" id="UP000230423">
    <property type="component" value="Unassembled WGS sequence"/>
</dbReference>
<evidence type="ECO:0000313" key="1">
    <source>
        <dbReference type="EMBL" id="PIO64426.1"/>
    </source>
</evidence>
<gene>
    <name evidence="1" type="ORF">TELCIR_13945</name>
</gene>
<sequence>MATVATTYGKLGDYQNFTRSALKGPRSSSSNIDSRAKRIAEQENIHQLLQQCRTSQRGAACQPLRSPGYATYGPQLALSADELWLPGVSRGPLFEAVDG</sequence>
<organism evidence="1 2">
    <name type="scientific">Teladorsagia circumcincta</name>
    <name type="common">Brown stomach worm</name>
    <name type="synonym">Ostertagia circumcincta</name>
    <dbReference type="NCBI Taxonomy" id="45464"/>
    <lineage>
        <taxon>Eukaryota</taxon>
        <taxon>Metazoa</taxon>
        <taxon>Ecdysozoa</taxon>
        <taxon>Nematoda</taxon>
        <taxon>Chromadorea</taxon>
        <taxon>Rhabditida</taxon>
        <taxon>Rhabditina</taxon>
        <taxon>Rhabditomorpha</taxon>
        <taxon>Strongyloidea</taxon>
        <taxon>Trichostrongylidae</taxon>
        <taxon>Teladorsagia</taxon>
    </lineage>
</organism>
<reference evidence="1 2" key="1">
    <citation type="submission" date="2015-09" db="EMBL/GenBank/DDBJ databases">
        <title>Draft genome of the parasitic nematode Teladorsagia circumcincta isolate WARC Sus (inbred).</title>
        <authorList>
            <person name="Mitreva M."/>
        </authorList>
    </citation>
    <scope>NUCLEOTIDE SEQUENCE [LARGE SCALE GENOMIC DNA]</scope>
    <source>
        <strain evidence="1 2">S</strain>
    </source>
</reference>
<proteinExistence type="predicted"/>
<evidence type="ECO:0000313" key="2">
    <source>
        <dbReference type="Proteomes" id="UP000230423"/>
    </source>
</evidence>
<accession>A0A2G9U2D0</accession>
<dbReference type="EMBL" id="KZ349919">
    <property type="protein sequence ID" value="PIO64426.1"/>
    <property type="molecule type" value="Genomic_DNA"/>
</dbReference>
<dbReference type="AlphaFoldDB" id="A0A2G9U2D0"/>
<protein>
    <submittedName>
        <fullName evidence="1">Uncharacterized protein</fullName>
    </submittedName>
</protein>
<keyword evidence="2" id="KW-1185">Reference proteome</keyword>